<dbReference type="SUPFAM" id="SSF52980">
    <property type="entry name" value="Restriction endonuclease-like"/>
    <property type="match status" value="1"/>
</dbReference>
<dbReference type="CDD" id="cd22320">
    <property type="entry name" value="Ecl18kI-like"/>
    <property type="match status" value="1"/>
</dbReference>
<dbReference type="Pfam" id="PF09019">
    <property type="entry name" value="EcoRII-C"/>
    <property type="match status" value="1"/>
</dbReference>
<protein>
    <recommendedName>
        <fullName evidence="2">Restriction endonuclease type II EcoRII C-terminal domain-containing protein</fullName>
    </recommendedName>
</protein>
<dbReference type="PATRIC" id="fig|1169311.3.peg.826"/>
<dbReference type="Gene3D" id="3.40.91.80">
    <property type="match status" value="1"/>
</dbReference>
<dbReference type="GO" id="GO:0003677">
    <property type="term" value="F:DNA binding"/>
    <property type="evidence" value="ECO:0007669"/>
    <property type="project" value="InterPro"/>
</dbReference>
<evidence type="ECO:0000313" key="4">
    <source>
        <dbReference type="Proteomes" id="UP000013638"/>
    </source>
</evidence>
<accession>R3KLW9</accession>
<reference evidence="3 4" key="1">
    <citation type="submission" date="2013-02" db="EMBL/GenBank/DDBJ databases">
        <title>The Genome Sequence of Enterococcus faecalis ATCC_6055.</title>
        <authorList>
            <consortium name="The Broad Institute Genome Sequencing Platform"/>
            <consortium name="The Broad Institute Genome Sequencing Center for Infectious Disease"/>
            <person name="Earl A.M."/>
            <person name="Gilmore M.S."/>
            <person name="Lebreton F."/>
            <person name="Walker B."/>
            <person name="Young S.K."/>
            <person name="Zeng Q."/>
            <person name="Gargeya S."/>
            <person name="Fitzgerald M."/>
            <person name="Haas B."/>
            <person name="Abouelleil A."/>
            <person name="Alvarado L."/>
            <person name="Arachchi H.M."/>
            <person name="Berlin A.M."/>
            <person name="Chapman S.B."/>
            <person name="Dewar J."/>
            <person name="Goldberg J."/>
            <person name="Griggs A."/>
            <person name="Gujja S."/>
            <person name="Hansen M."/>
            <person name="Howarth C."/>
            <person name="Imamovic A."/>
            <person name="Larimer J."/>
            <person name="McCowan C."/>
            <person name="Murphy C."/>
            <person name="Neiman D."/>
            <person name="Pearson M."/>
            <person name="Priest M."/>
            <person name="Roberts A."/>
            <person name="Saif S."/>
            <person name="Shea T."/>
            <person name="Sisk P."/>
            <person name="Sykes S."/>
            <person name="Wortman J."/>
            <person name="Nusbaum C."/>
            <person name="Birren B."/>
        </authorList>
    </citation>
    <scope>NUCLEOTIDE SEQUENCE [LARGE SCALE GENOMIC DNA]</scope>
    <source>
        <strain evidence="3 4">ATCC 6055</strain>
    </source>
</reference>
<dbReference type="InterPro" id="IPR015109">
    <property type="entry name" value="Restrct_endonuc_II_EcoRII_C"/>
</dbReference>
<comment type="caution">
    <text evidence="3">The sequence shown here is derived from an EMBL/GenBank/DDBJ whole genome shotgun (WGS) entry which is preliminary data.</text>
</comment>
<name>R3KLW9_ENTFL</name>
<dbReference type="InterPro" id="IPR011335">
    <property type="entry name" value="Restrct_endonuc-II-like"/>
</dbReference>
<proteinExistence type="predicted"/>
<feature type="domain" description="Restriction endonuclease type II EcoRII C-terminal" evidence="2">
    <location>
        <begin position="103"/>
        <end position="248"/>
    </location>
</feature>
<gene>
    <name evidence="3" type="ORF">WOU_00837</name>
</gene>
<dbReference type="HOGENOM" id="CLU_079077_0_0_9"/>
<dbReference type="GO" id="GO:0009036">
    <property type="term" value="F:type II site-specific deoxyribonuclease activity"/>
    <property type="evidence" value="ECO:0007669"/>
    <property type="project" value="InterPro"/>
</dbReference>
<dbReference type="AlphaFoldDB" id="R3KLW9"/>
<sequence length="304" mass="35574">MDIEKFKKLIQEERTARMPSPYRLTLENFEKLDFNNQNEEFFLSNASYIMQSLRNSNWESFLKIEEKFSSFMYESLIDKNAISNLNNEDSIKWFVNKFPEHIYALSLSNTQSRRSRAGKEFEAIIELILMGANIPFDTQGSIGSGVFETAELAKLVDCVSPGALEYKMDKRNTSLISAKTTLRERWQEVGDEMSRTKAREMYLVTLDTNISKNTIKLINANNIVIVTTESIKKTNYQNETHIMSLEDMLQELKTKSIVWNHSRYTSKDKKEKIQFLEQQQDNSTTSFIQKYYQKQLELFITEKT</sequence>
<organism evidence="3 4">
    <name type="scientific">Enterococcus faecalis ATCC 6055</name>
    <dbReference type="NCBI Taxonomy" id="1169311"/>
    <lineage>
        <taxon>Bacteria</taxon>
        <taxon>Bacillati</taxon>
        <taxon>Bacillota</taxon>
        <taxon>Bacilli</taxon>
        <taxon>Lactobacillales</taxon>
        <taxon>Enterococcaceae</taxon>
        <taxon>Enterococcus</taxon>
    </lineage>
</organism>
<dbReference type="GO" id="GO:0009307">
    <property type="term" value="P:DNA restriction-modification system"/>
    <property type="evidence" value="ECO:0007669"/>
    <property type="project" value="InterPro"/>
</dbReference>
<dbReference type="RefSeq" id="WP_010828656.1">
    <property type="nucleotide sequence ID" value="NZ_KB944851.1"/>
</dbReference>
<evidence type="ECO:0000259" key="2">
    <source>
        <dbReference type="Pfam" id="PF09019"/>
    </source>
</evidence>
<keyword evidence="1" id="KW-0378">Hydrolase</keyword>
<dbReference type="EMBL" id="ASDZ01000012">
    <property type="protein sequence ID" value="EOK14680.1"/>
    <property type="molecule type" value="Genomic_DNA"/>
</dbReference>
<evidence type="ECO:0000313" key="3">
    <source>
        <dbReference type="EMBL" id="EOK14680.1"/>
    </source>
</evidence>
<dbReference type="Proteomes" id="UP000013638">
    <property type="component" value="Unassembled WGS sequence"/>
</dbReference>
<dbReference type="InterPro" id="IPR038365">
    <property type="entry name" value="EcoRII_C_sf"/>
</dbReference>
<evidence type="ECO:0000256" key="1">
    <source>
        <dbReference type="ARBA" id="ARBA00022801"/>
    </source>
</evidence>